<proteinExistence type="predicted"/>
<dbReference type="GO" id="GO:0043758">
    <property type="term" value="F:acetate-CoA ligase (ADP-forming) activity"/>
    <property type="evidence" value="ECO:0007669"/>
    <property type="project" value="InterPro"/>
</dbReference>
<dbReference type="Pfam" id="PF13607">
    <property type="entry name" value="Succ_CoA_lig"/>
    <property type="match status" value="1"/>
</dbReference>
<keyword evidence="1" id="KW-0436">Ligase</keyword>
<dbReference type="InterPro" id="IPR032875">
    <property type="entry name" value="Succ_CoA_lig_flav_dom"/>
</dbReference>
<dbReference type="Pfam" id="PF13549">
    <property type="entry name" value="ATP-grasp_5"/>
    <property type="match status" value="1"/>
</dbReference>
<dbReference type="SUPFAM" id="SSF56059">
    <property type="entry name" value="Glutathione synthetase ATP-binding domain-like"/>
    <property type="match status" value="1"/>
</dbReference>
<name>A0A6J7W4K2_9ZZZZ</name>
<sequence length="688" mass="71230">MNSISLLWNAQSIAIIGATERENAMGRAPIEYLQRFGYAGRIYPINPKSPTVLGLQSFAKINQVKAEIDLALIMLPAELAEEALVDCAAAGVKIVIVMSSGFAESDDAGVIAQAKLVDIAKKAGMRLVGPNCIGSIGGANKLVASFSPVFSAPTTVLEAGNIALVSQSGALGYGMYSLGVEQGVPIGVVVTTGNEADVSNLEVANALADDPAICAILLYAESVTDVETLRKISRKKPTAILKVGRSVQGAIAAASHTGALATQDRVVDAAIKATGAVRVDDVEQLLDAGAIFASGVKSLGKRVAIITTSGGSGILATDALEKNGLELAVLAPETLAELKKIVPSYGNANNPVDVTAAVMSSPDLFEKCLDVLAKDKGVDSIIACFAVLVGSDVDRIASALGNVRKVRELPIAVARTGSKNLAPQASGIFKSVNIPVFPTPDRAVAALRILNDSACVPTEIEVKVSTEVFPTPSNSATEVEMKEIWKSVGVPVPLSMVISDENSVLSAVEYVGGRAVFKAVIPGLLHKSEAGAVALDINSSNAQATFNRLSELSGGGSKNDVLVETFVPKGVEALVGVTPSSLGKVITIGVGGILTEIISDVSIRLLPINEAVLREMISETRLAPLFAGARGAAPADIEAFISAVLRIAEVAATFPDSSELDINPLTVLHKGAWVLDTAYSIPTEGKHH</sequence>
<evidence type="ECO:0000313" key="5">
    <source>
        <dbReference type="EMBL" id="CAB5144336.1"/>
    </source>
</evidence>
<dbReference type="SUPFAM" id="SSF52210">
    <property type="entry name" value="Succinyl-CoA synthetase domains"/>
    <property type="match status" value="2"/>
</dbReference>
<dbReference type="InterPro" id="IPR036291">
    <property type="entry name" value="NAD(P)-bd_dom_sf"/>
</dbReference>
<keyword evidence="2" id="KW-0547">Nucleotide-binding</keyword>
<dbReference type="Gene3D" id="3.40.50.261">
    <property type="entry name" value="Succinyl-CoA synthetase domains"/>
    <property type="match status" value="2"/>
</dbReference>
<dbReference type="Pfam" id="PF13380">
    <property type="entry name" value="CoA_binding_2"/>
    <property type="match status" value="1"/>
</dbReference>
<dbReference type="AlphaFoldDB" id="A0A6J7W4K2"/>
<organism evidence="5">
    <name type="scientific">freshwater metagenome</name>
    <dbReference type="NCBI Taxonomy" id="449393"/>
    <lineage>
        <taxon>unclassified sequences</taxon>
        <taxon>metagenomes</taxon>
        <taxon>ecological metagenomes</taxon>
    </lineage>
</organism>
<dbReference type="InterPro" id="IPR043938">
    <property type="entry name" value="Ligase_CoA_dom"/>
</dbReference>
<dbReference type="GO" id="GO:0005524">
    <property type="term" value="F:ATP binding"/>
    <property type="evidence" value="ECO:0007669"/>
    <property type="project" value="UniProtKB-KW"/>
</dbReference>
<evidence type="ECO:0000256" key="3">
    <source>
        <dbReference type="ARBA" id="ARBA00022840"/>
    </source>
</evidence>
<gene>
    <name evidence="5" type="ORF">UFOPK4444_00266</name>
</gene>
<dbReference type="InterPro" id="IPR003781">
    <property type="entry name" value="CoA-bd"/>
</dbReference>
<dbReference type="GO" id="GO:0046872">
    <property type="term" value="F:metal ion binding"/>
    <property type="evidence" value="ECO:0007669"/>
    <property type="project" value="InterPro"/>
</dbReference>
<dbReference type="EMBL" id="CAFBRZ010000010">
    <property type="protein sequence ID" value="CAB5144336.1"/>
    <property type="molecule type" value="Genomic_DNA"/>
</dbReference>
<dbReference type="InterPro" id="IPR011761">
    <property type="entry name" value="ATP-grasp"/>
</dbReference>
<dbReference type="InterPro" id="IPR016102">
    <property type="entry name" value="Succinyl-CoA_synth-like"/>
</dbReference>
<dbReference type="InterPro" id="IPR013815">
    <property type="entry name" value="ATP_grasp_subdomain_1"/>
</dbReference>
<feature type="domain" description="ATP-grasp" evidence="4">
    <location>
        <begin position="482"/>
        <end position="679"/>
    </location>
</feature>
<dbReference type="InterPro" id="IPR051538">
    <property type="entry name" value="Acyl-CoA_Synth/Transferase"/>
</dbReference>
<protein>
    <submittedName>
        <fullName evidence="5">Unannotated protein</fullName>
    </submittedName>
</protein>
<dbReference type="SMART" id="SM00881">
    <property type="entry name" value="CoA_binding"/>
    <property type="match status" value="1"/>
</dbReference>
<dbReference type="SUPFAM" id="SSF51735">
    <property type="entry name" value="NAD(P)-binding Rossmann-fold domains"/>
    <property type="match status" value="1"/>
</dbReference>
<dbReference type="Gene3D" id="3.30.470.20">
    <property type="entry name" value="ATP-grasp fold, B domain"/>
    <property type="match status" value="1"/>
</dbReference>
<dbReference type="PANTHER" id="PTHR43334">
    <property type="entry name" value="ACETATE--COA LIGASE [ADP-FORMING]"/>
    <property type="match status" value="1"/>
</dbReference>
<reference evidence="5" key="1">
    <citation type="submission" date="2020-05" db="EMBL/GenBank/DDBJ databases">
        <authorList>
            <person name="Chiriac C."/>
            <person name="Salcher M."/>
            <person name="Ghai R."/>
            <person name="Kavagutti S V."/>
        </authorList>
    </citation>
    <scope>NUCLEOTIDE SEQUENCE</scope>
</reference>
<dbReference type="Gene3D" id="3.40.50.720">
    <property type="entry name" value="NAD(P)-binding Rossmann-like Domain"/>
    <property type="match status" value="1"/>
</dbReference>
<dbReference type="PROSITE" id="PS50975">
    <property type="entry name" value="ATP_GRASP"/>
    <property type="match status" value="1"/>
</dbReference>
<dbReference type="PANTHER" id="PTHR43334:SF1">
    <property type="entry name" value="3-HYDROXYPROPIONATE--COA LIGASE [ADP-FORMING]"/>
    <property type="match status" value="1"/>
</dbReference>
<dbReference type="Gene3D" id="3.30.1490.20">
    <property type="entry name" value="ATP-grasp fold, A domain"/>
    <property type="match status" value="1"/>
</dbReference>
<evidence type="ECO:0000259" key="4">
    <source>
        <dbReference type="PROSITE" id="PS50975"/>
    </source>
</evidence>
<evidence type="ECO:0000256" key="1">
    <source>
        <dbReference type="ARBA" id="ARBA00022598"/>
    </source>
</evidence>
<evidence type="ECO:0000256" key="2">
    <source>
        <dbReference type="ARBA" id="ARBA00022741"/>
    </source>
</evidence>
<accession>A0A6J7W4K2</accession>
<keyword evidence="3" id="KW-0067">ATP-binding</keyword>
<dbReference type="Pfam" id="PF19045">
    <property type="entry name" value="Ligase_CoA_2"/>
    <property type="match status" value="1"/>
</dbReference>